<evidence type="ECO:0000259" key="9">
    <source>
        <dbReference type="SMART" id="SM00322"/>
    </source>
</evidence>
<dbReference type="CDD" id="cd22529">
    <property type="entry name" value="KH-II_NusA_rpt2"/>
    <property type="match status" value="1"/>
</dbReference>
<dbReference type="FunFam" id="2.40.50.140:FF:000058">
    <property type="entry name" value="Transcription termination/antitermination protein NusA"/>
    <property type="match status" value="1"/>
</dbReference>
<dbReference type="InterPro" id="IPR012340">
    <property type="entry name" value="NA-bd_OB-fold"/>
</dbReference>
<feature type="domain" description="S1 motif" evidence="8">
    <location>
        <begin position="133"/>
        <end position="199"/>
    </location>
</feature>
<keyword evidence="6 7" id="KW-0804">Transcription</keyword>
<dbReference type="FunFam" id="3.30.1480.10:FF:000002">
    <property type="entry name" value="Transcription termination/antitermination protein NusA"/>
    <property type="match status" value="1"/>
</dbReference>
<dbReference type="SUPFAM" id="SSF69705">
    <property type="entry name" value="Transcription factor NusA, N-terminal domain"/>
    <property type="match status" value="1"/>
</dbReference>
<feature type="domain" description="K Homology" evidence="9">
    <location>
        <begin position="229"/>
        <end position="292"/>
    </location>
</feature>
<dbReference type="GeneID" id="94551751"/>
<dbReference type="Pfam" id="PF00575">
    <property type="entry name" value="S1"/>
    <property type="match status" value="1"/>
</dbReference>
<keyword evidence="5 7" id="KW-0805">Transcription regulation</keyword>
<dbReference type="Pfam" id="PF26594">
    <property type="entry name" value="KH_NusA_2nd"/>
    <property type="match status" value="1"/>
</dbReference>
<gene>
    <name evidence="7 10" type="primary">nusA</name>
    <name evidence="10" type="ORF">G7058_00585</name>
</gene>
<dbReference type="GO" id="GO:0031564">
    <property type="term" value="P:transcription antitermination"/>
    <property type="evidence" value="ECO:0007669"/>
    <property type="project" value="UniProtKB-UniRule"/>
</dbReference>
<keyword evidence="11" id="KW-1185">Reference proteome</keyword>
<dbReference type="NCBIfam" id="TIGR01953">
    <property type="entry name" value="NusA"/>
    <property type="match status" value="1"/>
</dbReference>
<dbReference type="KEGG" id="jpo:G7058_00585"/>
<evidence type="ECO:0000313" key="10">
    <source>
        <dbReference type="EMBL" id="QIK50690.1"/>
    </source>
</evidence>
<name>A0A6G7WEI5_9LACT</name>
<reference evidence="10 11" key="1">
    <citation type="journal article" date="2017" name="Int. J. Syst. Evol. Microbiol.">
        <title>Jeotgalibaca porci sp. nov. and Jeotgalibaca arthritidis sp. nov., isolated from pigs, and emended description of the genus Jeotgalibaca.</title>
        <authorList>
            <person name="Zamora L."/>
            <person name="Perez-Sancho M."/>
            <person name="Dominguez L."/>
            <person name="Fernandez-Garayzabal J.F."/>
            <person name="Vela A.I."/>
        </authorList>
    </citation>
    <scope>NUCLEOTIDE SEQUENCE [LARGE SCALE GENOMIC DNA]</scope>
    <source>
        <strain evidence="10 11">CCUG 69148</strain>
    </source>
</reference>
<dbReference type="InterPro" id="IPR004087">
    <property type="entry name" value="KH_dom"/>
</dbReference>
<dbReference type="PANTHER" id="PTHR22648">
    <property type="entry name" value="TRANSCRIPTION TERMINATION FACTOR NUSA"/>
    <property type="match status" value="1"/>
</dbReference>
<dbReference type="FunFam" id="3.30.300.20:FF:000002">
    <property type="entry name" value="Transcription termination/antitermination protein NusA"/>
    <property type="match status" value="1"/>
</dbReference>
<evidence type="ECO:0000256" key="7">
    <source>
        <dbReference type="HAMAP-Rule" id="MF_00945"/>
    </source>
</evidence>
<evidence type="ECO:0000259" key="8">
    <source>
        <dbReference type="SMART" id="SM00316"/>
    </source>
</evidence>
<evidence type="ECO:0000256" key="6">
    <source>
        <dbReference type="ARBA" id="ARBA00023163"/>
    </source>
</evidence>
<dbReference type="AlphaFoldDB" id="A0A6G7WEI5"/>
<dbReference type="InterPro" id="IPR025249">
    <property type="entry name" value="TF_NusA_KH_1st"/>
</dbReference>
<evidence type="ECO:0000313" key="11">
    <source>
        <dbReference type="Proteomes" id="UP000501830"/>
    </source>
</evidence>
<dbReference type="GO" id="GO:0003723">
    <property type="term" value="F:RNA binding"/>
    <property type="evidence" value="ECO:0007669"/>
    <property type="project" value="UniProtKB-UniRule"/>
</dbReference>
<dbReference type="EMBL" id="CP049889">
    <property type="protein sequence ID" value="QIK50690.1"/>
    <property type="molecule type" value="Genomic_DNA"/>
</dbReference>
<dbReference type="PROSITE" id="PS50084">
    <property type="entry name" value="KH_TYPE_1"/>
    <property type="match status" value="1"/>
</dbReference>
<dbReference type="InterPro" id="IPR015946">
    <property type="entry name" value="KH_dom-like_a/b"/>
</dbReference>
<feature type="domain" description="K Homology" evidence="9">
    <location>
        <begin position="300"/>
        <end position="366"/>
    </location>
</feature>
<evidence type="ECO:0000256" key="2">
    <source>
        <dbReference type="ARBA" id="ARBA00022490"/>
    </source>
</evidence>
<dbReference type="SMART" id="SM00316">
    <property type="entry name" value="S1"/>
    <property type="match status" value="1"/>
</dbReference>
<dbReference type="RefSeq" id="WP_166061734.1">
    <property type="nucleotide sequence ID" value="NZ_CP049889.1"/>
</dbReference>
<dbReference type="GO" id="GO:0003700">
    <property type="term" value="F:DNA-binding transcription factor activity"/>
    <property type="evidence" value="ECO:0007669"/>
    <property type="project" value="InterPro"/>
</dbReference>
<accession>A0A6G7WEI5</accession>
<dbReference type="InterPro" id="IPR009019">
    <property type="entry name" value="KH_sf_prok-type"/>
</dbReference>
<dbReference type="HAMAP" id="MF_00945_B">
    <property type="entry name" value="NusA_B"/>
    <property type="match status" value="1"/>
</dbReference>
<dbReference type="InterPro" id="IPR058582">
    <property type="entry name" value="KH_NusA_2nd"/>
</dbReference>
<comment type="subcellular location">
    <subcellularLocation>
        <location evidence="7">Cytoplasm</location>
    </subcellularLocation>
</comment>
<sequence length="413" mass="46696">MNKEMLTALDILEKEKGISKEIVTSALEAALVSAYKRNYGQAQNVEVLFDTKTGDIHVYSVKEVVEMVFDSTLEVSLEEALAINKAYELDDKIRFEVTPKDFGRIAAQTAKQVIMQRIREAERSIIYDEFIAYENDILNGVVERQDSRYIYVNLGKIEAVLAKQEQIPGEVYEAHDRIKVYVTKVENTSKGPQVYVSRSHPDLLKRLFEQEIPEIYDGVVEIVSIAREAGDRSKVAVRSRDENIDPVGTCVGPRGQRVQAIVNELRGENMDIVEWNEDPATYIGNALNPAQVIQVDFHPENNSCTVVVPDYQLSLAIGKKGQNARLAAKLTGFKIDIKSETDYHRMLIASDLAVEETEEFIEELEEATEAEQILEMDEIGENILDADEVEELISEVELDPEQDYSELLEESEQ</sequence>
<dbReference type="Pfam" id="PF13184">
    <property type="entry name" value="KH_NusA_1st"/>
    <property type="match status" value="1"/>
</dbReference>
<dbReference type="CDD" id="cd02134">
    <property type="entry name" value="KH-II_NusA_rpt1"/>
    <property type="match status" value="1"/>
</dbReference>
<dbReference type="Pfam" id="PF08529">
    <property type="entry name" value="NusA_N"/>
    <property type="match status" value="1"/>
</dbReference>
<dbReference type="InterPro" id="IPR003029">
    <property type="entry name" value="S1_domain"/>
</dbReference>
<dbReference type="Gene3D" id="3.30.300.20">
    <property type="match status" value="2"/>
</dbReference>
<proteinExistence type="inferred from homology"/>
<evidence type="ECO:0000256" key="1">
    <source>
        <dbReference type="ARBA" id="ARBA00022472"/>
    </source>
</evidence>
<dbReference type="InterPro" id="IPR010213">
    <property type="entry name" value="TF_NusA"/>
</dbReference>
<dbReference type="Gene3D" id="3.30.1480.10">
    <property type="entry name" value="NusA, N-terminal domain"/>
    <property type="match status" value="1"/>
</dbReference>
<comment type="function">
    <text evidence="7">Participates in both transcription termination and antitermination.</text>
</comment>
<organism evidence="10 11">
    <name type="scientific">Jeotgalibaca porci</name>
    <dbReference type="NCBI Taxonomy" id="1868793"/>
    <lineage>
        <taxon>Bacteria</taxon>
        <taxon>Bacillati</taxon>
        <taxon>Bacillota</taxon>
        <taxon>Bacilli</taxon>
        <taxon>Lactobacillales</taxon>
        <taxon>Carnobacteriaceae</taxon>
        <taxon>Jeotgalibaca</taxon>
    </lineage>
</organism>
<keyword evidence="3 7" id="KW-0889">Transcription antitermination</keyword>
<dbReference type="InterPro" id="IPR036555">
    <property type="entry name" value="NusA_N_sf"/>
</dbReference>
<dbReference type="InterPro" id="IPR013735">
    <property type="entry name" value="TF_NusA_N"/>
</dbReference>
<dbReference type="InterPro" id="IPR030842">
    <property type="entry name" value="TF_NusA_bacterial"/>
</dbReference>
<dbReference type="GO" id="GO:0005829">
    <property type="term" value="C:cytosol"/>
    <property type="evidence" value="ECO:0007669"/>
    <property type="project" value="TreeGrafter"/>
</dbReference>
<dbReference type="SMART" id="SM00322">
    <property type="entry name" value="KH"/>
    <property type="match status" value="2"/>
</dbReference>
<keyword evidence="4 7" id="KW-0694">RNA-binding</keyword>
<dbReference type="CDD" id="cd04455">
    <property type="entry name" value="S1_NusA"/>
    <property type="match status" value="1"/>
</dbReference>
<dbReference type="SUPFAM" id="SSF50249">
    <property type="entry name" value="Nucleic acid-binding proteins"/>
    <property type="match status" value="1"/>
</dbReference>
<evidence type="ECO:0000256" key="3">
    <source>
        <dbReference type="ARBA" id="ARBA00022814"/>
    </source>
</evidence>
<dbReference type="PANTHER" id="PTHR22648:SF0">
    <property type="entry name" value="TRANSCRIPTION TERMINATION_ANTITERMINATION PROTEIN NUSA"/>
    <property type="match status" value="1"/>
</dbReference>
<dbReference type="Gene3D" id="2.40.50.140">
    <property type="entry name" value="Nucleic acid-binding proteins"/>
    <property type="match status" value="1"/>
</dbReference>
<evidence type="ECO:0000256" key="5">
    <source>
        <dbReference type="ARBA" id="ARBA00023015"/>
    </source>
</evidence>
<dbReference type="SUPFAM" id="SSF54814">
    <property type="entry name" value="Prokaryotic type KH domain (KH-domain type II)"/>
    <property type="match status" value="2"/>
</dbReference>
<keyword evidence="2 7" id="KW-0963">Cytoplasm</keyword>
<comment type="subunit">
    <text evidence="7">Monomer. Binds directly to the core enzyme of the DNA-dependent RNA polymerase and to nascent RNA.</text>
</comment>
<dbReference type="Proteomes" id="UP000501830">
    <property type="component" value="Chromosome"/>
</dbReference>
<evidence type="ECO:0000256" key="4">
    <source>
        <dbReference type="ARBA" id="ARBA00022884"/>
    </source>
</evidence>
<dbReference type="FunFam" id="3.30.300.20:FF:000005">
    <property type="entry name" value="Transcription termination/antitermination protein NusA"/>
    <property type="match status" value="1"/>
</dbReference>
<keyword evidence="1 7" id="KW-0806">Transcription termination</keyword>
<protein>
    <recommendedName>
        <fullName evidence="7">Transcription termination/antitermination protein NusA</fullName>
    </recommendedName>
</protein>
<comment type="similarity">
    <text evidence="7">Belongs to the NusA family.</text>
</comment>
<dbReference type="GO" id="GO:0006353">
    <property type="term" value="P:DNA-templated transcription termination"/>
    <property type="evidence" value="ECO:0007669"/>
    <property type="project" value="UniProtKB-UniRule"/>
</dbReference>